<dbReference type="CDD" id="cd08187">
    <property type="entry name" value="BDH"/>
    <property type="match status" value="1"/>
</dbReference>
<dbReference type="InterPro" id="IPR056798">
    <property type="entry name" value="ADH_Fe_C"/>
</dbReference>
<feature type="domain" description="Alcohol dehydrogenase iron-type/glycerol dehydrogenase GldA" evidence="3">
    <location>
        <begin position="9"/>
        <end position="175"/>
    </location>
</feature>
<evidence type="ECO:0000259" key="4">
    <source>
        <dbReference type="Pfam" id="PF25137"/>
    </source>
</evidence>
<evidence type="ECO:0000313" key="5">
    <source>
        <dbReference type="EMBL" id="KIO45554.1"/>
    </source>
</evidence>
<sequence>MENFNYYNPVKILFGKGKISEIGKLIPKGFKVMITYGGGSIKKNGVYDQVMSALEDFHVIEFGGIEPNPHYETLMKAVEIAKNENVGFLLAVGGGSVIDGTKFIAAASCFEGEDKWDILAKMAPVHAALPLATVLTLPATGSEMNSGAVITRQETEEKLAFRSRHVFPKFSVLDPTVTFSLPKHQIANGVVDAFVHVMEQYYTTTQDVEIQDRFSEGILKTLIALGPQMIAAEQPDYQTRANFMWAATMALNGLIACGVTEDWSTHHIGHELTAFHGLDHAVTLAIVLPGVMKAMKMLRHDKLLQYAQRVWDLDISQPGAADQAIAKTEQFFNDMGIKTRLSDYGIGIDTIDRIEKRFRDRGEFALGGIDDVNVDNVRVILTSRL</sequence>
<dbReference type="PANTHER" id="PTHR43633:SF1">
    <property type="entry name" value="ALCOHOL DEHYDROGENASE YQHD"/>
    <property type="match status" value="1"/>
</dbReference>
<dbReference type="PROSITE" id="PS00060">
    <property type="entry name" value="ADH_IRON_2"/>
    <property type="match status" value="1"/>
</dbReference>
<gene>
    <name evidence="5" type="ORF">BA92_03530</name>
</gene>
<dbReference type="Pfam" id="PF25137">
    <property type="entry name" value="ADH_Fe_C"/>
    <property type="match status" value="1"/>
</dbReference>
<name>A0A0C3RI47_9PORP</name>
<dbReference type="InterPro" id="IPR001670">
    <property type="entry name" value="ADH_Fe/GldA"/>
</dbReference>
<dbReference type="FunFam" id="3.40.50.1970:FF:000003">
    <property type="entry name" value="Alcohol dehydrogenase, iron-containing"/>
    <property type="match status" value="1"/>
</dbReference>
<accession>A0A0C3RI47</accession>
<reference evidence="5 6" key="1">
    <citation type="submission" date="2014-07" db="EMBL/GenBank/DDBJ databases">
        <title>Porphyromonadaceae bacterium OUH 308042 = ATCC BAA-2681 = DSM 28342 draft genome.</title>
        <authorList>
            <person name="Sydenham T.V."/>
            <person name="Hasman H."/>
            <person name="Justensen U.S."/>
        </authorList>
    </citation>
    <scope>NUCLEOTIDE SEQUENCE [LARGE SCALE GENOMIC DNA]</scope>
    <source>
        <strain evidence="5 6">OUH 308042</strain>
    </source>
</reference>
<dbReference type="Pfam" id="PF00465">
    <property type="entry name" value="Fe-ADH"/>
    <property type="match status" value="1"/>
</dbReference>
<dbReference type="RefSeq" id="WP_041504889.1">
    <property type="nucleotide sequence ID" value="NZ_JPIU01000037.1"/>
</dbReference>
<protein>
    <submittedName>
        <fullName evidence="5">Aldehyde reductase</fullName>
    </submittedName>
</protein>
<dbReference type="PROSITE" id="PS00913">
    <property type="entry name" value="ADH_IRON_1"/>
    <property type="match status" value="1"/>
</dbReference>
<feature type="domain" description="Fe-containing alcohol dehydrogenase-like C-terminal" evidence="4">
    <location>
        <begin position="187"/>
        <end position="354"/>
    </location>
</feature>
<evidence type="ECO:0000313" key="6">
    <source>
        <dbReference type="Proteomes" id="UP000031980"/>
    </source>
</evidence>
<dbReference type="SUPFAM" id="SSF56796">
    <property type="entry name" value="Dehydroquinate synthase-like"/>
    <property type="match status" value="1"/>
</dbReference>
<dbReference type="GO" id="GO:0008106">
    <property type="term" value="F:alcohol dehydrogenase (NADP+) activity"/>
    <property type="evidence" value="ECO:0007669"/>
    <property type="project" value="TreeGrafter"/>
</dbReference>
<dbReference type="AlphaFoldDB" id="A0A0C3RI47"/>
<dbReference type="Gene3D" id="1.20.1090.10">
    <property type="entry name" value="Dehydroquinate synthase-like - alpha domain"/>
    <property type="match status" value="1"/>
</dbReference>
<dbReference type="GO" id="GO:1990002">
    <property type="term" value="F:methylglyoxal reductase (NADPH) (acetol producing) activity"/>
    <property type="evidence" value="ECO:0007669"/>
    <property type="project" value="TreeGrafter"/>
</dbReference>
<dbReference type="Proteomes" id="UP000031980">
    <property type="component" value="Unassembled WGS sequence"/>
</dbReference>
<dbReference type="InterPro" id="IPR018211">
    <property type="entry name" value="ADH_Fe_CS"/>
</dbReference>
<dbReference type="GO" id="GO:0005829">
    <property type="term" value="C:cytosol"/>
    <property type="evidence" value="ECO:0007669"/>
    <property type="project" value="TreeGrafter"/>
</dbReference>
<organism evidence="5 6">
    <name type="scientific">Sanguibacteroides justesenii</name>
    <dbReference type="NCBI Taxonomy" id="1547597"/>
    <lineage>
        <taxon>Bacteria</taxon>
        <taxon>Pseudomonadati</taxon>
        <taxon>Bacteroidota</taxon>
        <taxon>Bacteroidia</taxon>
        <taxon>Bacteroidales</taxon>
        <taxon>Porphyromonadaceae</taxon>
        <taxon>Sanguibacteroides</taxon>
    </lineage>
</organism>
<dbReference type="PANTHER" id="PTHR43633">
    <property type="entry name" value="ALCOHOL DEHYDROGENASE YQHD"/>
    <property type="match status" value="1"/>
</dbReference>
<evidence type="ECO:0000256" key="2">
    <source>
        <dbReference type="ARBA" id="ARBA00023002"/>
    </source>
</evidence>
<keyword evidence="6" id="KW-1185">Reference proteome</keyword>
<dbReference type="EMBL" id="JPIU01000037">
    <property type="protein sequence ID" value="KIO45554.1"/>
    <property type="molecule type" value="Genomic_DNA"/>
</dbReference>
<evidence type="ECO:0000256" key="1">
    <source>
        <dbReference type="ARBA" id="ARBA00007358"/>
    </source>
</evidence>
<dbReference type="Gene3D" id="3.40.50.1970">
    <property type="match status" value="1"/>
</dbReference>
<dbReference type="InterPro" id="IPR044731">
    <property type="entry name" value="BDH-like"/>
</dbReference>
<proteinExistence type="inferred from homology"/>
<evidence type="ECO:0000259" key="3">
    <source>
        <dbReference type="Pfam" id="PF00465"/>
    </source>
</evidence>
<comment type="caution">
    <text evidence="5">The sequence shown here is derived from an EMBL/GenBank/DDBJ whole genome shotgun (WGS) entry which is preliminary data.</text>
</comment>
<dbReference type="GO" id="GO:0046872">
    <property type="term" value="F:metal ion binding"/>
    <property type="evidence" value="ECO:0007669"/>
    <property type="project" value="InterPro"/>
</dbReference>
<keyword evidence="2" id="KW-0560">Oxidoreductase</keyword>
<dbReference type="GO" id="GO:1990362">
    <property type="term" value="F:butanol dehydrogenase (NAD+) activity"/>
    <property type="evidence" value="ECO:0007669"/>
    <property type="project" value="InterPro"/>
</dbReference>
<comment type="similarity">
    <text evidence="1">Belongs to the iron-containing alcohol dehydrogenase family.</text>
</comment>